<evidence type="ECO:0000256" key="1">
    <source>
        <dbReference type="SAM" id="SignalP"/>
    </source>
</evidence>
<feature type="signal peptide" evidence="1">
    <location>
        <begin position="1"/>
        <end position="19"/>
    </location>
</feature>
<feature type="chain" id="PRO_5045279866" evidence="1">
    <location>
        <begin position="20"/>
        <end position="181"/>
    </location>
</feature>
<dbReference type="Proteomes" id="UP001446871">
    <property type="component" value="Unassembled WGS sequence"/>
</dbReference>
<dbReference type="EMBL" id="JAQQWM010000005">
    <property type="protein sequence ID" value="KAK8064010.1"/>
    <property type="molecule type" value="Genomic_DNA"/>
</dbReference>
<accession>A0ABR1V141</accession>
<keyword evidence="1" id="KW-0732">Signal</keyword>
<evidence type="ECO:0000313" key="2">
    <source>
        <dbReference type="EMBL" id="KAK8064010.1"/>
    </source>
</evidence>
<keyword evidence="3" id="KW-1185">Reference proteome</keyword>
<reference evidence="2 3" key="1">
    <citation type="submission" date="2023-01" db="EMBL/GenBank/DDBJ databases">
        <title>Analysis of 21 Apiospora genomes using comparative genomics revels a genus with tremendous synthesis potential of carbohydrate active enzymes and secondary metabolites.</title>
        <authorList>
            <person name="Sorensen T."/>
        </authorList>
    </citation>
    <scope>NUCLEOTIDE SEQUENCE [LARGE SCALE GENOMIC DNA]</scope>
    <source>
        <strain evidence="2 3">CBS 83171</strain>
    </source>
</reference>
<sequence>MKTFGSILVIVALAMCAAAMPPPGVIKETPCTSGTPTTTAGYSMGYFHATPTQFKNKAYQPEAAWAKNHIKGTMTYGVSEPTETGFAYAQFKCQFKCNSWSASSFFVKWCKSSPVPPKVLTNWVSPSFHGTAGGKDDAMCTCYSDFTRVDDANELPAYRMDPDTFVSDTENMVGAWNSLCK</sequence>
<comment type="caution">
    <text evidence="2">The sequence shown here is derived from an EMBL/GenBank/DDBJ whole genome shotgun (WGS) entry which is preliminary data.</text>
</comment>
<gene>
    <name evidence="2" type="ORF">PG996_008662</name>
</gene>
<name>A0ABR1V141_9PEZI</name>
<proteinExistence type="predicted"/>
<organism evidence="2 3">
    <name type="scientific">Apiospora saccharicola</name>
    <dbReference type="NCBI Taxonomy" id="335842"/>
    <lineage>
        <taxon>Eukaryota</taxon>
        <taxon>Fungi</taxon>
        <taxon>Dikarya</taxon>
        <taxon>Ascomycota</taxon>
        <taxon>Pezizomycotina</taxon>
        <taxon>Sordariomycetes</taxon>
        <taxon>Xylariomycetidae</taxon>
        <taxon>Amphisphaeriales</taxon>
        <taxon>Apiosporaceae</taxon>
        <taxon>Apiospora</taxon>
    </lineage>
</organism>
<evidence type="ECO:0000313" key="3">
    <source>
        <dbReference type="Proteomes" id="UP001446871"/>
    </source>
</evidence>
<protein>
    <submittedName>
        <fullName evidence="2">Uncharacterized protein</fullName>
    </submittedName>
</protein>